<dbReference type="EMBL" id="CM042882">
    <property type="protein sequence ID" value="KAI4380889.1"/>
    <property type="molecule type" value="Genomic_DNA"/>
</dbReference>
<keyword evidence="2" id="KW-1185">Reference proteome</keyword>
<proteinExistence type="predicted"/>
<gene>
    <name evidence="1" type="ORF">MLD38_007027</name>
</gene>
<accession>A0ACB9RPX0</accession>
<evidence type="ECO:0000313" key="2">
    <source>
        <dbReference type="Proteomes" id="UP001057402"/>
    </source>
</evidence>
<evidence type="ECO:0000313" key="1">
    <source>
        <dbReference type="EMBL" id="KAI4380889.1"/>
    </source>
</evidence>
<dbReference type="Proteomes" id="UP001057402">
    <property type="component" value="Chromosome 3"/>
</dbReference>
<protein>
    <submittedName>
        <fullName evidence="1">Uncharacterized protein</fullName>
    </submittedName>
</protein>
<comment type="caution">
    <text evidence="1">The sequence shown here is derived from an EMBL/GenBank/DDBJ whole genome shotgun (WGS) entry which is preliminary data.</text>
</comment>
<reference evidence="2" key="1">
    <citation type="journal article" date="2023" name="Front. Plant Sci.">
        <title>Chromosomal-level genome assembly of Melastoma candidum provides insights into trichome evolution.</title>
        <authorList>
            <person name="Zhong Y."/>
            <person name="Wu W."/>
            <person name="Sun C."/>
            <person name="Zou P."/>
            <person name="Liu Y."/>
            <person name="Dai S."/>
            <person name="Zhou R."/>
        </authorList>
    </citation>
    <scope>NUCLEOTIDE SEQUENCE [LARGE SCALE GENOMIC DNA]</scope>
</reference>
<sequence length="169" mass="18654">MEDEPSLLPSTPQPPAKWRGNFSVVVAGATSDQVWPFLSDFCSFDKWMPGIDVCRLVEGIPGNPGLTRYCAANKTAPDGTETTLWANERLLEIDPAEKFLTYKVVENNIGFKNYVATLRAIPTEGGCGIEWGFICDPADGWSEEDLKSYIDHSLKHIGKKMEDELALAA</sequence>
<name>A0ACB9RPX0_9MYRT</name>
<organism evidence="1 2">
    <name type="scientific">Melastoma candidum</name>
    <dbReference type="NCBI Taxonomy" id="119954"/>
    <lineage>
        <taxon>Eukaryota</taxon>
        <taxon>Viridiplantae</taxon>
        <taxon>Streptophyta</taxon>
        <taxon>Embryophyta</taxon>
        <taxon>Tracheophyta</taxon>
        <taxon>Spermatophyta</taxon>
        <taxon>Magnoliopsida</taxon>
        <taxon>eudicotyledons</taxon>
        <taxon>Gunneridae</taxon>
        <taxon>Pentapetalae</taxon>
        <taxon>rosids</taxon>
        <taxon>malvids</taxon>
        <taxon>Myrtales</taxon>
        <taxon>Melastomataceae</taxon>
        <taxon>Melastomatoideae</taxon>
        <taxon>Melastomateae</taxon>
        <taxon>Melastoma</taxon>
    </lineage>
</organism>